<name>A0ABZ3BEC9_BURPY</name>
<keyword evidence="2" id="KW-1185">Reference proteome</keyword>
<proteinExistence type="predicted"/>
<dbReference type="RefSeq" id="WP_342307225.1">
    <property type="nucleotide sequence ID" value="NZ_CP150849.1"/>
</dbReference>
<reference evidence="1 2" key="1">
    <citation type="submission" date="2024-04" db="EMBL/GenBank/DDBJ databases">
        <title>Biological Control Activity of Plant Growth Promoting Rhizobacteria Burkholderia pyrrocinia BX1 against Tobacco black shank Introduction Tobacco black shank (TBS) caused by the oomycete Phytophthora. nicotianae (P. nicotianae) has become a destructive soil.</title>
        <authorList>
            <person name="Liu X."/>
            <person name="Shu C."/>
        </authorList>
    </citation>
    <scope>NUCLEOTIDE SEQUENCE [LARGE SCALE GENOMIC DNA]</scope>
    <source>
        <strain evidence="1 2">BX1</strain>
    </source>
</reference>
<evidence type="ECO:0000313" key="1">
    <source>
        <dbReference type="EMBL" id="WZW52909.1"/>
    </source>
</evidence>
<sequence length="240" mass="26898">MPFPSFQNSRMQATRNNYAYPAIALRGTLSELQQIEFDSTSKLDRYLKELLHSEEDSQVALGYASVLFWGHVSGQDGRLRPERALGKVRLALDGRNRMVNGASQRMRGVNDLGIDIAVGHIREANRCIQINDYVSALQALNSLPQLKIAFSSKVCAFLAPEKCGVVDSVIAERFPQFGFEVADGFVKSNVANLARYKDYCLYLQTTAQVLNASDDHTTWTDRDGTKHSWRALDVERAMYA</sequence>
<evidence type="ECO:0000313" key="2">
    <source>
        <dbReference type="Proteomes" id="UP001484179"/>
    </source>
</evidence>
<dbReference type="EMBL" id="CP150849">
    <property type="protein sequence ID" value="WZW52909.1"/>
    <property type="molecule type" value="Genomic_DNA"/>
</dbReference>
<organism evidence="1 2">
    <name type="scientific">Burkholderia pyrrocinia</name>
    <name type="common">Pseudomonas pyrrocinia</name>
    <dbReference type="NCBI Taxonomy" id="60550"/>
    <lineage>
        <taxon>Bacteria</taxon>
        <taxon>Pseudomonadati</taxon>
        <taxon>Pseudomonadota</taxon>
        <taxon>Betaproteobacteria</taxon>
        <taxon>Burkholderiales</taxon>
        <taxon>Burkholderiaceae</taxon>
        <taxon>Burkholderia</taxon>
        <taxon>Burkholderia cepacia complex</taxon>
    </lineage>
</organism>
<accession>A0ABZ3BEC9</accession>
<dbReference type="Proteomes" id="UP001484179">
    <property type="component" value="Chromosome 1"/>
</dbReference>
<gene>
    <name evidence="1" type="ORF">WN985_10940</name>
</gene>
<protein>
    <submittedName>
        <fullName evidence="1">Uncharacterized protein</fullName>
    </submittedName>
</protein>